<evidence type="ECO:0000313" key="2">
    <source>
        <dbReference type="Proteomes" id="UP000821845"/>
    </source>
</evidence>
<dbReference type="Proteomes" id="UP000821845">
    <property type="component" value="Chromosome 6"/>
</dbReference>
<organism evidence="1 2">
    <name type="scientific">Hyalomma asiaticum</name>
    <name type="common">Tick</name>
    <dbReference type="NCBI Taxonomy" id="266040"/>
    <lineage>
        <taxon>Eukaryota</taxon>
        <taxon>Metazoa</taxon>
        <taxon>Ecdysozoa</taxon>
        <taxon>Arthropoda</taxon>
        <taxon>Chelicerata</taxon>
        <taxon>Arachnida</taxon>
        <taxon>Acari</taxon>
        <taxon>Parasitiformes</taxon>
        <taxon>Ixodida</taxon>
        <taxon>Ixodoidea</taxon>
        <taxon>Ixodidae</taxon>
        <taxon>Hyalomminae</taxon>
        <taxon>Hyalomma</taxon>
    </lineage>
</organism>
<comment type="caution">
    <text evidence="1">The sequence shown here is derived from an EMBL/GenBank/DDBJ whole genome shotgun (WGS) entry which is preliminary data.</text>
</comment>
<gene>
    <name evidence="1" type="ORF">HPB50_013769</name>
</gene>
<protein>
    <submittedName>
        <fullName evidence="1">Uncharacterized protein</fullName>
    </submittedName>
</protein>
<name>A0ACB7S0L1_HYAAI</name>
<proteinExistence type="predicted"/>
<keyword evidence="2" id="KW-1185">Reference proteome</keyword>
<dbReference type="EMBL" id="CM023486">
    <property type="protein sequence ID" value="KAH6928270.1"/>
    <property type="molecule type" value="Genomic_DNA"/>
</dbReference>
<accession>A0ACB7S0L1</accession>
<reference evidence="1" key="1">
    <citation type="submission" date="2020-05" db="EMBL/GenBank/DDBJ databases">
        <title>Large-scale comparative analyses of tick genomes elucidate their genetic diversity and vector capacities.</title>
        <authorList>
            <person name="Jia N."/>
            <person name="Wang J."/>
            <person name="Shi W."/>
            <person name="Du L."/>
            <person name="Sun Y."/>
            <person name="Zhan W."/>
            <person name="Jiang J."/>
            <person name="Wang Q."/>
            <person name="Zhang B."/>
            <person name="Ji P."/>
            <person name="Sakyi L.B."/>
            <person name="Cui X."/>
            <person name="Yuan T."/>
            <person name="Jiang B."/>
            <person name="Yang W."/>
            <person name="Lam T.T.-Y."/>
            <person name="Chang Q."/>
            <person name="Ding S."/>
            <person name="Wang X."/>
            <person name="Zhu J."/>
            <person name="Ruan X."/>
            <person name="Zhao L."/>
            <person name="Wei J."/>
            <person name="Que T."/>
            <person name="Du C."/>
            <person name="Cheng J."/>
            <person name="Dai P."/>
            <person name="Han X."/>
            <person name="Huang E."/>
            <person name="Gao Y."/>
            <person name="Liu J."/>
            <person name="Shao H."/>
            <person name="Ye R."/>
            <person name="Li L."/>
            <person name="Wei W."/>
            <person name="Wang X."/>
            <person name="Wang C."/>
            <person name="Yang T."/>
            <person name="Huo Q."/>
            <person name="Li W."/>
            <person name="Guo W."/>
            <person name="Chen H."/>
            <person name="Zhou L."/>
            <person name="Ni X."/>
            <person name="Tian J."/>
            <person name="Zhou Y."/>
            <person name="Sheng Y."/>
            <person name="Liu T."/>
            <person name="Pan Y."/>
            <person name="Xia L."/>
            <person name="Li J."/>
            <person name="Zhao F."/>
            <person name="Cao W."/>
        </authorList>
    </citation>
    <scope>NUCLEOTIDE SEQUENCE</scope>
    <source>
        <strain evidence="1">Hyas-2018</strain>
    </source>
</reference>
<sequence>MAHGFRVRHCLNPDQPTSTSRQGEVVAVAEQPRCENSDAATDDGFRREWSREAAAVDAPNMERVALLGRNLEGREDESWSSSSLRSRPSLDTRLSPGRRPPHDCNLDNPGLGWFPRRLGIAAAPWELQPRPAIGDPPAAAPEPFRGNILTERYPSEPLAT</sequence>
<evidence type="ECO:0000313" key="1">
    <source>
        <dbReference type="EMBL" id="KAH6928270.1"/>
    </source>
</evidence>